<feature type="transmembrane region" description="Helical" evidence="7">
    <location>
        <begin position="56"/>
        <end position="75"/>
    </location>
</feature>
<keyword evidence="5 7" id="KW-1133">Transmembrane helix</keyword>
<dbReference type="OrthoDB" id="1796697at2"/>
<organism evidence="9 10">
    <name type="scientific">Cohnella luojiensis</name>
    <dbReference type="NCBI Taxonomy" id="652876"/>
    <lineage>
        <taxon>Bacteria</taxon>
        <taxon>Bacillati</taxon>
        <taxon>Bacillota</taxon>
        <taxon>Bacilli</taxon>
        <taxon>Bacillales</taxon>
        <taxon>Paenibacillaceae</taxon>
        <taxon>Cohnella</taxon>
    </lineage>
</organism>
<keyword evidence="4 7" id="KW-0812">Transmembrane</keyword>
<dbReference type="PANTHER" id="PTHR34582:SF2">
    <property type="entry name" value="UPF0702 TRANSMEMBRANE PROTEIN YDFR"/>
    <property type="match status" value="1"/>
</dbReference>
<reference evidence="9 10" key="1">
    <citation type="submission" date="2019-03" db="EMBL/GenBank/DDBJ databases">
        <title>Cohnella endophytica sp. nov., a novel endophytic bacterium isolated from bark of Sonneratia apetala.</title>
        <authorList>
            <person name="Tuo L."/>
        </authorList>
    </citation>
    <scope>NUCLEOTIDE SEQUENCE [LARGE SCALE GENOMIC DNA]</scope>
    <source>
        <strain evidence="9 10">CCTCC AB 208254</strain>
    </source>
</reference>
<comment type="similarity">
    <text evidence="2">Belongs to the UPF0702 family.</text>
</comment>
<feature type="transmembrane region" description="Helical" evidence="7">
    <location>
        <begin position="6"/>
        <end position="24"/>
    </location>
</feature>
<comment type="caution">
    <text evidence="9">The sequence shown here is derived from an EMBL/GenBank/DDBJ whole genome shotgun (WGS) entry which is preliminary data.</text>
</comment>
<proteinExistence type="inferred from homology"/>
<name>A0A4Y8M590_9BACL</name>
<dbReference type="PANTHER" id="PTHR34582">
    <property type="entry name" value="UPF0702 TRANSMEMBRANE PROTEIN YCAP"/>
    <property type="match status" value="1"/>
</dbReference>
<evidence type="ECO:0000259" key="8">
    <source>
        <dbReference type="Pfam" id="PF04239"/>
    </source>
</evidence>
<evidence type="ECO:0000313" key="10">
    <source>
        <dbReference type="Proteomes" id="UP000297900"/>
    </source>
</evidence>
<dbReference type="GO" id="GO:0005886">
    <property type="term" value="C:plasma membrane"/>
    <property type="evidence" value="ECO:0007669"/>
    <property type="project" value="UniProtKB-SubCell"/>
</dbReference>
<evidence type="ECO:0000256" key="1">
    <source>
        <dbReference type="ARBA" id="ARBA00004651"/>
    </source>
</evidence>
<dbReference type="EMBL" id="SOMN01000003">
    <property type="protein sequence ID" value="TFE29942.1"/>
    <property type="molecule type" value="Genomic_DNA"/>
</dbReference>
<feature type="domain" description="YetF C-terminal" evidence="8">
    <location>
        <begin position="78"/>
        <end position="144"/>
    </location>
</feature>
<sequence>MDLTWIWKSAIVVLAGMVLLRISGRKSISQMTVATTVIMISIGTTIVQPIANNQMWIAIGSAAVFVGSLLIIEFLQIKFDWFEKLMAGRSKIVIQNGQIVQQSLRTMRMTVDQLETRLRQLGISNISDVKTATLEPNGQVGYEFMEHAKPLTIGDFERILGLKSGTTLDQNQNYLFQEVIQNRNPTPFNPNLQ</sequence>
<evidence type="ECO:0000313" key="9">
    <source>
        <dbReference type="EMBL" id="TFE29942.1"/>
    </source>
</evidence>
<dbReference type="InterPro" id="IPR007353">
    <property type="entry name" value="DUF421"/>
</dbReference>
<dbReference type="InterPro" id="IPR023090">
    <property type="entry name" value="UPF0702_alpha/beta_dom_sf"/>
</dbReference>
<dbReference type="RefSeq" id="WP_135150856.1">
    <property type="nucleotide sequence ID" value="NZ_SOMN01000003.1"/>
</dbReference>
<feature type="transmembrane region" description="Helical" evidence="7">
    <location>
        <begin position="31"/>
        <end position="50"/>
    </location>
</feature>
<evidence type="ECO:0000256" key="4">
    <source>
        <dbReference type="ARBA" id="ARBA00022692"/>
    </source>
</evidence>
<dbReference type="Gene3D" id="3.30.240.20">
    <property type="entry name" value="bsu07140 like domains"/>
    <property type="match status" value="1"/>
</dbReference>
<evidence type="ECO:0000256" key="5">
    <source>
        <dbReference type="ARBA" id="ARBA00022989"/>
    </source>
</evidence>
<dbReference type="Pfam" id="PF04239">
    <property type="entry name" value="DUF421"/>
    <property type="match status" value="1"/>
</dbReference>
<comment type="subcellular location">
    <subcellularLocation>
        <location evidence="1">Cell membrane</location>
        <topology evidence="1">Multi-pass membrane protein</topology>
    </subcellularLocation>
</comment>
<evidence type="ECO:0000256" key="6">
    <source>
        <dbReference type="ARBA" id="ARBA00023136"/>
    </source>
</evidence>
<evidence type="ECO:0000256" key="3">
    <source>
        <dbReference type="ARBA" id="ARBA00022475"/>
    </source>
</evidence>
<dbReference type="AlphaFoldDB" id="A0A4Y8M590"/>
<evidence type="ECO:0000256" key="7">
    <source>
        <dbReference type="SAM" id="Phobius"/>
    </source>
</evidence>
<gene>
    <name evidence="9" type="ORF">E2980_04065</name>
</gene>
<accession>A0A4Y8M590</accession>
<dbReference type="Proteomes" id="UP000297900">
    <property type="component" value="Unassembled WGS sequence"/>
</dbReference>
<keyword evidence="6 7" id="KW-0472">Membrane</keyword>
<protein>
    <submittedName>
        <fullName evidence="9">DUF421 domain-containing protein</fullName>
    </submittedName>
</protein>
<keyword evidence="10" id="KW-1185">Reference proteome</keyword>
<keyword evidence="3" id="KW-1003">Cell membrane</keyword>
<evidence type="ECO:0000256" key="2">
    <source>
        <dbReference type="ARBA" id="ARBA00006448"/>
    </source>
</evidence>